<dbReference type="RefSeq" id="WP_099151842.1">
    <property type="nucleotide sequence ID" value="NZ_PDUD01000024.1"/>
</dbReference>
<sequence>MKNAVAIARRAGLWIVLLLLGFAVRGQITIKGTVRNTAQEIIPFANVYLQTADTTTVLAFAGTDEQGQFLLEHDTPGHFILNVVSLGYTAYRESVALTAAGMQRDIILEAQDYTLREVTVTAEVPIIIREDTLIFNAASFADGSEAVVEDLLKKLPGFEVAEDGGIRINGKSIEKVMVEGDDLFKKGYRMLTKNLSAELIDNVEVLNDYHENVLLKDIEDSDKVAVNLTLDKERVAVFFGNAELGHSAAEFYESRINLISFLGDWKFYSLTNMNNTGKDPNGDFSDFLPANAYQSGEESVFGAESGARYLIERRPQVPELKAERVNFNNAEFTSLNFIHSPHEKTKIRGMAYFSADESDFFRDMQQEYFLPNGNLSIEERFQMRNRQKAAAIELDIRHEIGEQESLDYTGKYSRATSGAFSQLQFNDDRILESLDYDQQTLEQRLNYTRKLNDRQVLLLDAFYGREDKPQWYRVGNAAFAGLFNDDHTVDSLQQLSRNRVNVSGLTAKLLSKKGAANWEHRLGLTHSTQYFRSDLSAFEQSLELGIPADTYTNDLKLGQTDLWAASAYRHQLSSRFSLSGTLEGHYLLTRRDDLNREQPTPGQYRDLYLIPKIGFKWEPDKKNKIVGRYTYGTDLPSLLDIFSGKVLTGYRNLKQGADRWQPLKTSTLFANYAYGGWSSSFLFNANILYAKAHQYFSSRTEIGPELIQASGTILENAGFLNAGLSLDKYFKSLGSNVKLTASYARNTYQNALNDGALRQVHLDAISLGGEIRSVFAGIFNFHTGFNQQASIYNASGSNKIERTFLDIQIQLGKRFSLHWENDRYTFRRSFQPGQIAYFSDLELQYNFKKEGLLLTFLINNIFDNKVFMANTVTDTDIAQVSFRLIPRYALLKLQFRF</sequence>
<proteinExistence type="predicted"/>
<keyword evidence="2" id="KW-1185">Reference proteome</keyword>
<name>A0A2D0N8E4_FLAN2</name>
<dbReference type="SUPFAM" id="SSF56935">
    <property type="entry name" value="Porins"/>
    <property type="match status" value="1"/>
</dbReference>
<accession>A0A2D0N8E4</accession>
<dbReference type="Pfam" id="PF13620">
    <property type="entry name" value="CarboxypepD_reg"/>
    <property type="match status" value="1"/>
</dbReference>
<dbReference type="Gene3D" id="2.60.40.1120">
    <property type="entry name" value="Carboxypeptidase-like, regulatory domain"/>
    <property type="match status" value="1"/>
</dbReference>
<reference evidence="1 2" key="1">
    <citation type="submission" date="2017-10" db="EMBL/GenBank/DDBJ databases">
        <title>The draft genome sequence of Lewinella nigricans NBRC 102662.</title>
        <authorList>
            <person name="Wang K."/>
        </authorList>
    </citation>
    <scope>NUCLEOTIDE SEQUENCE [LARGE SCALE GENOMIC DNA]</scope>
    <source>
        <strain evidence="1 2">NBRC 102662</strain>
    </source>
</reference>
<evidence type="ECO:0000313" key="2">
    <source>
        <dbReference type="Proteomes" id="UP000223913"/>
    </source>
</evidence>
<protein>
    <recommendedName>
        <fullName evidence="3">TonB-dependent receptor</fullName>
    </recommendedName>
</protein>
<gene>
    <name evidence="1" type="ORF">CRP01_19935</name>
</gene>
<dbReference type="Proteomes" id="UP000223913">
    <property type="component" value="Unassembled WGS sequence"/>
</dbReference>
<evidence type="ECO:0008006" key="3">
    <source>
        <dbReference type="Google" id="ProtNLM"/>
    </source>
</evidence>
<dbReference type="InterPro" id="IPR008969">
    <property type="entry name" value="CarboxyPept-like_regulatory"/>
</dbReference>
<dbReference type="EMBL" id="PDUD01000024">
    <property type="protein sequence ID" value="PHN04784.1"/>
    <property type="molecule type" value="Genomic_DNA"/>
</dbReference>
<dbReference type="SUPFAM" id="SSF49464">
    <property type="entry name" value="Carboxypeptidase regulatory domain-like"/>
    <property type="match status" value="1"/>
</dbReference>
<dbReference type="AlphaFoldDB" id="A0A2D0N8E4"/>
<organism evidence="1 2">
    <name type="scientific">Flavilitoribacter nigricans (strain ATCC 23147 / DSM 23189 / NBRC 102662 / NCIMB 1420 / SS-2)</name>
    <name type="common">Lewinella nigricans</name>
    <dbReference type="NCBI Taxonomy" id="1122177"/>
    <lineage>
        <taxon>Bacteria</taxon>
        <taxon>Pseudomonadati</taxon>
        <taxon>Bacteroidota</taxon>
        <taxon>Saprospiria</taxon>
        <taxon>Saprospirales</taxon>
        <taxon>Lewinellaceae</taxon>
        <taxon>Flavilitoribacter</taxon>
    </lineage>
</organism>
<evidence type="ECO:0000313" key="1">
    <source>
        <dbReference type="EMBL" id="PHN04784.1"/>
    </source>
</evidence>
<dbReference type="OrthoDB" id="603275at2"/>
<comment type="caution">
    <text evidence="1">The sequence shown here is derived from an EMBL/GenBank/DDBJ whole genome shotgun (WGS) entry which is preliminary data.</text>
</comment>